<dbReference type="Proteomes" id="UP000321947">
    <property type="component" value="Unassembled WGS sequence"/>
</dbReference>
<dbReference type="Gene3D" id="3.10.10.10">
    <property type="entry name" value="HIV Type 1 Reverse Transcriptase, subunit A, domain 1"/>
    <property type="match status" value="1"/>
</dbReference>
<accession>A0A5D3BUF0</accession>
<dbReference type="InterPro" id="IPR043502">
    <property type="entry name" value="DNA/RNA_pol_sf"/>
</dbReference>
<reference evidence="1 2" key="1">
    <citation type="submission" date="2019-08" db="EMBL/GenBank/DDBJ databases">
        <title>Draft genome sequences of two oriental melons (Cucumis melo L. var makuwa).</title>
        <authorList>
            <person name="Kwon S.-Y."/>
        </authorList>
    </citation>
    <scope>NUCLEOTIDE SEQUENCE [LARGE SCALE GENOMIC DNA]</scope>
    <source>
        <strain evidence="2">cv. Chang Bougi</strain>
        <tissue evidence="1">Leaf</tissue>
    </source>
</reference>
<gene>
    <name evidence="1" type="ORF">E5676_scaffold1738G00360</name>
</gene>
<organism evidence="1 2">
    <name type="scientific">Cucumis melo var. makuwa</name>
    <name type="common">Oriental melon</name>
    <dbReference type="NCBI Taxonomy" id="1194695"/>
    <lineage>
        <taxon>Eukaryota</taxon>
        <taxon>Viridiplantae</taxon>
        <taxon>Streptophyta</taxon>
        <taxon>Embryophyta</taxon>
        <taxon>Tracheophyta</taxon>
        <taxon>Spermatophyta</taxon>
        <taxon>Magnoliopsida</taxon>
        <taxon>eudicotyledons</taxon>
        <taxon>Gunneridae</taxon>
        <taxon>Pentapetalae</taxon>
        <taxon>rosids</taxon>
        <taxon>fabids</taxon>
        <taxon>Cucurbitales</taxon>
        <taxon>Cucurbitaceae</taxon>
        <taxon>Benincaseae</taxon>
        <taxon>Cucumis</taxon>
    </lineage>
</organism>
<keyword evidence="1" id="KW-0575">Peroxidase</keyword>
<evidence type="ECO:0000313" key="1">
    <source>
        <dbReference type="EMBL" id="TYK02432.1"/>
    </source>
</evidence>
<dbReference type="AlphaFoldDB" id="A0A5D3BUF0"/>
<name>A0A5D3BUF0_CUCMM</name>
<sequence length="103" mass="11907">MTKSWYTDDQGFLIECRSMEGSLTMEELYDEEPEELPPKTDVGYHIHLKKGTNPVNVRPYRYAHQQKEEMEKFVDEMLTSGVIPPSNNPYSSPVLLVKKKDGN</sequence>
<protein>
    <submittedName>
        <fullName evidence="1">Peroxidase 64</fullName>
    </submittedName>
</protein>
<dbReference type="GO" id="GO:0004601">
    <property type="term" value="F:peroxidase activity"/>
    <property type="evidence" value="ECO:0007669"/>
    <property type="project" value="UniProtKB-KW"/>
</dbReference>
<proteinExistence type="predicted"/>
<dbReference type="EMBL" id="SSTD01015597">
    <property type="protein sequence ID" value="TYK02432.1"/>
    <property type="molecule type" value="Genomic_DNA"/>
</dbReference>
<dbReference type="SUPFAM" id="SSF56672">
    <property type="entry name" value="DNA/RNA polymerases"/>
    <property type="match status" value="1"/>
</dbReference>
<dbReference type="InterPro" id="IPR032567">
    <property type="entry name" value="RTL1-rel"/>
</dbReference>
<evidence type="ECO:0000313" key="2">
    <source>
        <dbReference type="Proteomes" id="UP000321947"/>
    </source>
</evidence>
<keyword evidence="1" id="KW-0560">Oxidoreductase</keyword>
<dbReference type="PANTHER" id="PTHR15503">
    <property type="entry name" value="LDOC1 RELATED"/>
    <property type="match status" value="1"/>
</dbReference>
<comment type="caution">
    <text evidence="1">The sequence shown here is derived from an EMBL/GenBank/DDBJ whole genome shotgun (WGS) entry which is preliminary data.</text>
</comment>
<dbReference type="PANTHER" id="PTHR15503:SF22">
    <property type="entry name" value="TRANSPOSON TY3-I GAG POLYPROTEIN"/>
    <property type="match status" value="1"/>
</dbReference>